<dbReference type="GO" id="GO:0003964">
    <property type="term" value="F:RNA-directed DNA polymerase activity"/>
    <property type="evidence" value="ECO:0007669"/>
    <property type="project" value="UniProtKB-KW"/>
</dbReference>
<name>A0AA96WQR8_9CYAN</name>
<evidence type="ECO:0000259" key="2">
    <source>
        <dbReference type="PROSITE" id="PS50878"/>
    </source>
</evidence>
<protein>
    <submittedName>
        <fullName evidence="3">Group II intron reverse transcriptase/maturase</fullName>
        <ecNumber evidence="3">2.7.7.49</ecNumber>
    </submittedName>
</protein>
<dbReference type="PANTHER" id="PTHR34047">
    <property type="entry name" value="NUCLEAR INTRON MATURASE 1, MITOCHONDRIAL-RELATED"/>
    <property type="match status" value="1"/>
</dbReference>
<dbReference type="NCBIfam" id="TIGR04416">
    <property type="entry name" value="group_II_RT_mat"/>
    <property type="match status" value="1"/>
</dbReference>
<dbReference type="SMART" id="SM00507">
    <property type="entry name" value="HNHc"/>
    <property type="match status" value="1"/>
</dbReference>
<dbReference type="Pfam" id="PF13655">
    <property type="entry name" value="RVT_N"/>
    <property type="match status" value="1"/>
</dbReference>
<dbReference type="InterPro" id="IPR043502">
    <property type="entry name" value="DNA/RNA_pol_sf"/>
</dbReference>
<dbReference type="PROSITE" id="PS00028">
    <property type="entry name" value="ZINC_FINGER_C2H2_1"/>
    <property type="match status" value="1"/>
</dbReference>
<dbReference type="InterPro" id="IPR051083">
    <property type="entry name" value="GrpII_Intron_Splice-Mob/Def"/>
</dbReference>
<dbReference type="CDD" id="cd00085">
    <property type="entry name" value="HNHc"/>
    <property type="match status" value="1"/>
</dbReference>
<dbReference type="EC" id="2.7.7.49" evidence="3"/>
<dbReference type="CDD" id="cd01651">
    <property type="entry name" value="RT_G2_intron"/>
    <property type="match status" value="1"/>
</dbReference>
<feature type="domain" description="Reverse transcriptase" evidence="2">
    <location>
        <begin position="89"/>
        <end position="330"/>
    </location>
</feature>
<dbReference type="SUPFAM" id="SSF56672">
    <property type="entry name" value="DNA/RNA polymerases"/>
    <property type="match status" value="1"/>
</dbReference>
<accession>A0AA96WQR8</accession>
<dbReference type="RefSeq" id="WP_316436043.1">
    <property type="nucleotide sequence ID" value="NZ_CP053587.1"/>
</dbReference>
<feature type="compositionally biased region" description="Polar residues" evidence="1">
    <location>
        <begin position="556"/>
        <end position="566"/>
    </location>
</feature>
<dbReference type="EMBL" id="CP053587">
    <property type="protein sequence ID" value="WNZ27636.1"/>
    <property type="molecule type" value="Genomic_DNA"/>
</dbReference>
<dbReference type="InterPro" id="IPR030931">
    <property type="entry name" value="Group_II_RT_mat"/>
</dbReference>
<proteinExistence type="predicted"/>
<dbReference type="PANTHER" id="PTHR34047:SF10">
    <property type="entry name" value="GROUP II INTRON-ASSOCIATED OPEN READING FRAME"/>
    <property type="match status" value="1"/>
</dbReference>
<dbReference type="InterPro" id="IPR013087">
    <property type="entry name" value="Znf_C2H2_type"/>
</dbReference>
<organism evidence="3">
    <name type="scientific">Leptolyngbya sp. NK1-12</name>
    <dbReference type="NCBI Taxonomy" id="2547451"/>
    <lineage>
        <taxon>Bacteria</taxon>
        <taxon>Bacillati</taxon>
        <taxon>Cyanobacteriota</taxon>
        <taxon>Cyanophyceae</taxon>
        <taxon>Leptolyngbyales</taxon>
        <taxon>Leptolyngbyaceae</taxon>
        <taxon>Leptolyngbya group</taxon>
        <taxon>Leptolyngbya</taxon>
    </lineage>
</organism>
<gene>
    <name evidence="3" type="primary">ltrA</name>
    <name evidence="3" type="ORF">HJG54_32825</name>
</gene>
<dbReference type="Pfam" id="PF00078">
    <property type="entry name" value="RVT_1"/>
    <property type="match status" value="1"/>
</dbReference>
<dbReference type="InterPro" id="IPR013597">
    <property type="entry name" value="Mat_intron_G2"/>
</dbReference>
<dbReference type="InterPro" id="IPR003615">
    <property type="entry name" value="HNH_nuc"/>
</dbReference>
<dbReference type="AlphaFoldDB" id="A0AA96WQR8"/>
<dbReference type="PROSITE" id="PS50878">
    <property type="entry name" value="RT_POL"/>
    <property type="match status" value="1"/>
</dbReference>
<reference evidence="3" key="1">
    <citation type="submission" date="2020-05" db="EMBL/GenBank/DDBJ databases">
        <authorList>
            <person name="Zhu T."/>
            <person name="Keshari N."/>
            <person name="Lu X."/>
        </authorList>
    </citation>
    <scope>NUCLEOTIDE SEQUENCE</scope>
    <source>
        <strain evidence="3">NK1-12</strain>
    </source>
</reference>
<dbReference type="InterPro" id="IPR000477">
    <property type="entry name" value="RT_dom"/>
</dbReference>
<dbReference type="Pfam" id="PF08388">
    <property type="entry name" value="GIIM"/>
    <property type="match status" value="1"/>
</dbReference>
<feature type="region of interest" description="Disordered" evidence="1">
    <location>
        <begin position="550"/>
        <end position="593"/>
    </location>
</feature>
<evidence type="ECO:0000313" key="3">
    <source>
        <dbReference type="EMBL" id="WNZ27636.1"/>
    </source>
</evidence>
<dbReference type="InterPro" id="IPR025960">
    <property type="entry name" value="RVT_N"/>
</dbReference>
<keyword evidence="3" id="KW-0695">RNA-directed DNA polymerase</keyword>
<evidence type="ECO:0000256" key="1">
    <source>
        <dbReference type="SAM" id="MobiDB-lite"/>
    </source>
</evidence>
<keyword evidence="3" id="KW-0548">Nucleotidyltransferase</keyword>
<sequence>MSQSLNPIRYEWKDIPWKKIQVKIFKLQRRIYRASLSGDVKQVHRLQRLLMKSWYAKYLAVRRISQDNQGKKTAGVDGVKSLTPAQRFQLINSMDFKSRSRAVRRVWIPKPGKAEKRPLGIPTMHDRALQALLKLALEPEWEAKFEPNSYGFRPGRSAQDAIEEIHIAICQKSKFVLDADVAQCFDKINHDELLRKLNTFSLAGRAIRGWLKAGVMDGDNLFPTPEGVPQGGVISPLLANVALHGIETFILSQYPHNKKGQNWKPQLIRYADDFVVLHPDLKVVEECQTLISDWLKALGLELKPSKTRIVHTLNPVGEHQPGFDFLGFNVRSYPVGRTHSGKNNSKLTGFKTIIKPSKANIKAQYRKIAEHIESLKAAPQQRIIRDLNPAIRGWSNYYSTVSSKAIYSKLDFLLWKKLWRWAKFRHPKKGKRWIANRYWLIDKGEGWRFSDGKHKLLRHIETPIRDHIKVKGKATPYDGNWTYWSQRRGTYPGVSTTVSTAIKRQKGKCAECGLHFHMDDVIEIHHLDGNHRNTKMENLTAIHRHCHDRIHGGSGNLSTQLSTHVKGQSGEKPDERKRSRPVLKPSMGGDLHA</sequence>
<keyword evidence="3" id="KW-0808">Transferase</keyword>